<dbReference type="EMBL" id="VSRR010019933">
    <property type="protein sequence ID" value="MPC62670.1"/>
    <property type="molecule type" value="Genomic_DNA"/>
</dbReference>
<evidence type="ECO:0000313" key="3">
    <source>
        <dbReference type="Proteomes" id="UP000324222"/>
    </source>
</evidence>
<dbReference type="Proteomes" id="UP000324222">
    <property type="component" value="Unassembled WGS sequence"/>
</dbReference>
<reference evidence="2 3" key="1">
    <citation type="submission" date="2019-05" db="EMBL/GenBank/DDBJ databases">
        <title>Another draft genome of Portunus trituberculatus and its Hox gene families provides insights of decapod evolution.</title>
        <authorList>
            <person name="Jeong J.-H."/>
            <person name="Song I."/>
            <person name="Kim S."/>
            <person name="Choi T."/>
            <person name="Kim D."/>
            <person name="Ryu S."/>
            <person name="Kim W."/>
        </authorList>
    </citation>
    <scope>NUCLEOTIDE SEQUENCE [LARGE SCALE GENOMIC DNA]</scope>
    <source>
        <tissue evidence="2">Muscle</tissue>
    </source>
</reference>
<proteinExistence type="predicted"/>
<sequence length="66" mass="8025">MVRVVDLYSTSRKRKSREEEKRVKEKGQIIDKYKDRRQIEEDSGKREKEEEEEKEKGTCVDIAMYK</sequence>
<name>A0A5B7GRP6_PORTR</name>
<protein>
    <submittedName>
        <fullName evidence="2">Uncharacterized protein</fullName>
    </submittedName>
</protein>
<organism evidence="2 3">
    <name type="scientific">Portunus trituberculatus</name>
    <name type="common">Swimming crab</name>
    <name type="synonym">Neptunus trituberculatus</name>
    <dbReference type="NCBI Taxonomy" id="210409"/>
    <lineage>
        <taxon>Eukaryota</taxon>
        <taxon>Metazoa</taxon>
        <taxon>Ecdysozoa</taxon>
        <taxon>Arthropoda</taxon>
        <taxon>Crustacea</taxon>
        <taxon>Multicrustacea</taxon>
        <taxon>Malacostraca</taxon>
        <taxon>Eumalacostraca</taxon>
        <taxon>Eucarida</taxon>
        <taxon>Decapoda</taxon>
        <taxon>Pleocyemata</taxon>
        <taxon>Brachyura</taxon>
        <taxon>Eubrachyura</taxon>
        <taxon>Portunoidea</taxon>
        <taxon>Portunidae</taxon>
        <taxon>Portuninae</taxon>
        <taxon>Portunus</taxon>
    </lineage>
</organism>
<evidence type="ECO:0000313" key="2">
    <source>
        <dbReference type="EMBL" id="MPC62670.1"/>
    </source>
</evidence>
<accession>A0A5B7GRP6</accession>
<dbReference type="AlphaFoldDB" id="A0A5B7GRP6"/>
<feature type="compositionally biased region" description="Basic and acidic residues" evidence="1">
    <location>
        <begin position="16"/>
        <end position="58"/>
    </location>
</feature>
<feature type="region of interest" description="Disordered" evidence="1">
    <location>
        <begin position="1"/>
        <end position="66"/>
    </location>
</feature>
<keyword evidence="3" id="KW-1185">Reference proteome</keyword>
<comment type="caution">
    <text evidence="2">The sequence shown here is derived from an EMBL/GenBank/DDBJ whole genome shotgun (WGS) entry which is preliminary data.</text>
</comment>
<evidence type="ECO:0000256" key="1">
    <source>
        <dbReference type="SAM" id="MobiDB-lite"/>
    </source>
</evidence>
<gene>
    <name evidence="2" type="ORF">E2C01_056759</name>
</gene>